<feature type="transmembrane region" description="Helical" evidence="1">
    <location>
        <begin position="20"/>
        <end position="40"/>
    </location>
</feature>
<accession>A0ABN1STH8</accession>
<dbReference type="EMBL" id="BAAAHU010000004">
    <property type="protein sequence ID" value="GAA1004795.1"/>
    <property type="molecule type" value="Genomic_DNA"/>
</dbReference>
<evidence type="ECO:0000313" key="2">
    <source>
        <dbReference type="EMBL" id="GAA1004795.1"/>
    </source>
</evidence>
<keyword evidence="1" id="KW-1133">Transmembrane helix</keyword>
<sequence length="129" mass="14130">MHPAAVEQNFRTRAERLTHWGIALLGVAALLWCYAAWQMFTPYDSDGHHPTIDCAAPVVQKRYGVYHGSGSEARHSAAHCAAERDWPRPVAALVLATPLATVGGVLFATGTTTTRLRLHQDDLERAGRD</sequence>
<evidence type="ECO:0000256" key="1">
    <source>
        <dbReference type="SAM" id="Phobius"/>
    </source>
</evidence>
<keyword evidence="1" id="KW-0472">Membrane</keyword>
<dbReference type="Proteomes" id="UP001501072">
    <property type="component" value="Unassembled WGS sequence"/>
</dbReference>
<protein>
    <recommendedName>
        <fullName evidence="4">Integral membrane protein</fullName>
    </recommendedName>
</protein>
<feature type="transmembrane region" description="Helical" evidence="1">
    <location>
        <begin position="90"/>
        <end position="109"/>
    </location>
</feature>
<reference evidence="2 3" key="1">
    <citation type="journal article" date="2019" name="Int. J. Syst. Evol. Microbiol.">
        <title>The Global Catalogue of Microorganisms (GCM) 10K type strain sequencing project: providing services to taxonomists for standard genome sequencing and annotation.</title>
        <authorList>
            <consortium name="The Broad Institute Genomics Platform"/>
            <consortium name="The Broad Institute Genome Sequencing Center for Infectious Disease"/>
            <person name="Wu L."/>
            <person name="Ma J."/>
        </authorList>
    </citation>
    <scope>NUCLEOTIDE SEQUENCE [LARGE SCALE GENOMIC DNA]</scope>
    <source>
        <strain evidence="2 3">JCM 11269</strain>
    </source>
</reference>
<evidence type="ECO:0000313" key="3">
    <source>
        <dbReference type="Proteomes" id="UP001501072"/>
    </source>
</evidence>
<proteinExistence type="predicted"/>
<dbReference type="RefSeq" id="WP_067395304.1">
    <property type="nucleotide sequence ID" value="NZ_BAAAHU010000004.1"/>
</dbReference>
<evidence type="ECO:0008006" key="4">
    <source>
        <dbReference type="Google" id="ProtNLM"/>
    </source>
</evidence>
<keyword evidence="1" id="KW-0812">Transmembrane</keyword>
<name>A0ABN1STH8_9ACTN</name>
<keyword evidence="3" id="KW-1185">Reference proteome</keyword>
<gene>
    <name evidence="2" type="ORF">GCM10009564_07860</name>
</gene>
<comment type="caution">
    <text evidence="2">The sequence shown here is derived from an EMBL/GenBank/DDBJ whole genome shotgun (WGS) entry which is preliminary data.</text>
</comment>
<organism evidence="2 3">
    <name type="scientific">Streptomyces thermogriseus</name>
    <dbReference type="NCBI Taxonomy" id="75292"/>
    <lineage>
        <taxon>Bacteria</taxon>
        <taxon>Bacillati</taxon>
        <taxon>Actinomycetota</taxon>
        <taxon>Actinomycetes</taxon>
        <taxon>Kitasatosporales</taxon>
        <taxon>Streptomycetaceae</taxon>
        <taxon>Streptomyces</taxon>
    </lineage>
</organism>